<dbReference type="Proteomes" id="UP000280346">
    <property type="component" value="Unassembled WGS sequence"/>
</dbReference>
<dbReference type="GO" id="GO:1903805">
    <property type="term" value="P:L-valine import across plasma membrane"/>
    <property type="evidence" value="ECO:0007669"/>
    <property type="project" value="TreeGrafter"/>
</dbReference>
<dbReference type="PANTHER" id="PTHR45772">
    <property type="entry name" value="CONSERVED COMPONENT OF ABC TRANSPORTER FOR NATURAL AMINO ACIDS-RELATED"/>
    <property type="match status" value="1"/>
</dbReference>
<evidence type="ECO:0000313" key="6">
    <source>
        <dbReference type="Proteomes" id="UP000280346"/>
    </source>
</evidence>
<dbReference type="CDD" id="cd03219">
    <property type="entry name" value="ABC_Mj1267_LivG_branched"/>
    <property type="match status" value="1"/>
</dbReference>
<dbReference type="GO" id="GO:0005304">
    <property type="term" value="F:L-valine transmembrane transporter activity"/>
    <property type="evidence" value="ECO:0007669"/>
    <property type="project" value="TreeGrafter"/>
</dbReference>
<name>A0A433JG13_9PROT</name>
<reference evidence="5 6" key="1">
    <citation type="submission" date="2018-12" db="EMBL/GenBank/DDBJ databases">
        <authorList>
            <person name="Yang Y."/>
        </authorList>
    </citation>
    <scope>NUCLEOTIDE SEQUENCE [LARGE SCALE GENOMIC DNA]</scope>
    <source>
        <strain evidence="5 6">GSF71</strain>
    </source>
</reference>
<dbReference type="SMART" id="SM00382">
    <property type="entry name" value="AAA"/>
    <property type="match status" value="1"/>
</dbReference>
<dbReference type="PROSITE" id="PS00211">
    <property type="entry name" value="ABC_TRANSPORTER_1"/>
    <property type="match status" value="1"/>
</dbReference>
<dbReference type="GO" id="GO:0015188">
    <property type="term" value="F:L-isoleucine transmembrane transporter activity"/>
    <property type="evidence" value="ECO:0007669"/>
    <property type="project" value="TreeGrafter"/>
</dbReference>
<dbReference type="Gene3D" id="3.40.50.300">
    <property type="entry name" value="P-loop containing nucleotide triphosphate hydrolases"/>
    <property type="match status" value="1"/>
</dbReference>
<dbReference type="GO" id="GO:0042941">
    <property type="term" value="P:D-alanine transmembrane transport"/>
    <property type="evidence" value="ECO:0007669"/>
    <property type="project" value="TreeGrafter"/>
</dbReference>
<dbReference type="GO" id="GO:1903806">
    <property type="term" value="P:L-isoleucine import across plasma membrane"/>
    <property type="evidence" value="ECO:0007669"/>
    <property type="project" value="TreeGrafter"/>
</dbReference>
<dbReference type="RefSeq" id="WP_126994633.1">
    <property type="nucleotide sequence ID" value="NZ_JBNPXW010000001.1"/>
</dbReference>
<evidence type="ECO:0000313" key="5">
    <source>
        <dbReference type="EMBL" id="RUQ76106.1"/>
    </source>
</evidence>
<organism evidence="5 6">
    <name type="scientific">Azospirillum doebereinerae</name>
    <dbReference type="NCBI Taxonomy" id="92933"/>
    <lineage>
        <taxon>Bacteria</taxon>
        <taxon>Pseudomonadati</taxon>
        <taxon>Pseudomonadota</taxon>
        <taxon>Alphaproteobacteria</taxon>
        <taxon>Rhodospirillales</taxon>
        <taxon>Azospirillaceae</taxon>
        <taxon>Azospirillum</taxon>
    </lineage>
</organism>
<dbReference type="InterPro" id="IPR003593">
    <property type="entry name" value="AAA+_ATPase"/>
</dbReference>
<sequence length="251" mass="27038">MSRPGSRLEVRDLHRAFGGVQAVRGVSFTLESGDLLALIGPNGAGKSTCFNLLNGQLRPDRGSVRLDGAELVGLPPRRVWALGVGRTFQITATFASMTVAENVQMVFLSRARRLFGLWRPAAACFREEALALLDRVGMASQAERPCGVLAYGDLKRVELAMALASDPKILLMDEPTAGMAPTERLELMALTAALVRERGLAVLFTEHDMDVVFGHATRVLVLDRGRTIAEGPPEAVRADARVQSVYLGGDA</sequence>
<dbReference type="InterPro" id="IPR032823">
    <property type="entry name" value="BCA_ABC_TP_C"/>
</dbReference>
<dbReference type="Pfam" id="PF00005">
    <property type="entry name" value="ABC_tran"/>
    <property type="match status" value="1"/>
</dbReference>
<keyword evidence="2" id="KW-0547">Nucleotide-binding</keyword>
<comment type="caution">
    <text evidence="5">The sequence shown here is derived from an EMBL/GenBank/DDBJ whole genome shotgun (WGS) entry which is preliminary data.</text>
</comment>
<dbReference type="InterPro" id="IPR003439">
    <property type="entry name" value="ABC_transporter-like_ATP-bd"/>
</dbReference>
<accession>A0A433JG13</accession>
<keyword evidence="3 5" id="KW-0067">ATP-binding</keyword>
<evidence type="ECO:0000256" key="2">
    <source>
        <dbReference type="ARBA" id="ARBA00022741"/>
    </source>
</evidence>
<dbReference type="PANTHER" id="PTHR45772:SF7">
    <property type="entry name" value="AMINO ACID ABC TRANSPORTER ATP-BINDING PROTEIN"/>
    <property type="match status" value="1"/>
</dbReference>
<evidence type="ECO:0000256" key="1">
    <source>
        <dbReference type="ARBA" id="ARBA00022448"/>
    </source>
</evidence>
<dbReference type="SUPFAM" id="SSF52540">
    <property type="entry name" value="P-loop containing nucleoside triphosphate hydrolases"/>
    <property type="match status" value="1"/>
</dbReference>
<dbReference type="AlphaFoldDB" id="A0A433JG13"/>
<dbReference type="GO" id="GO:0005886">
    <property type="term" value="C:plasma membrane"/>
    <property type="evidence" value="ECO:0007669"/>
    <property type="project" value="TreeGrafter"/>
</dbReference>
<dbReference type="OrthoDB" id="9779872at2"/>
<dbReference type="PROSITE" id="PS50893">
    <property type="entry name" value="ABC_TRANSPORTER_2"/>
    <property type="match status" value="1"/>
</dbReference>
<keyword evidence="6" id="KW-1185">Reference proteome</keyword>
<dbReference type="InterPro" id="IPR051120">
    <property type="entry name" value="ABC_AA/LPS_Transport"/>
</dbReference>
<dbReference type="InterPro" id="IPR027417">
    <property type="entry name" value="P-loop_NTPase"/>
</dbReference>
<protein>
    <submittedName>
        <fullName evidence="5">ABC transporter ATP-binding protein</fullName>
    </submittedName>
</protein>
<dbReference type="InterPro" id="IPR017871">
    <property type="entry name" value="ABC_transporter-like_CS"/>
</dbReference>
<proteinExistence type="predicted"/>
<dbReference type="Pfam" id="PF12399">
    <property type="entry name" value="BCA_ABC_TP_C"/>
    <property type="match status" value="1"/>
</dbReference>
<dbReference type="GO" id="GO:0015808">
    <property type="term" value="P:L-alanine transport"/>
    <property type="evidence" value="ECO:0007669"/>
    <property type="project" value="TreeGrafter"/>
</dbReference>
<dbReference type="EMBL" id="RZIJ01000001">
    <property type="protein sequence ID" value="RUQ76106.1"/>
    <property type="molecule type" value="Genomic_DNA"/>
</dbReference>
<evidence type="ECO:0000256" key="3">
    <source>
        <dbReference type="ARBA" id="ARBA00022840"/>
    </source>
</evidence>
<feature type="domain" description="ABC transporter" evidence="4">
    <location>
        <begin position="8"/>
        <end position="249"/>
    </location>
</feature>
<gene>
    <name evidence="5" type="ORF">EJ913_03105</name>
</gene>
<dbReference type="GO" id="GO:0005524">
    <property type="term" value="F:ATP binding"/>
    <property type="evidence" value="ECO:0007669"/>
    <property type="project" value="UniProtKB-KW"/>
</dbReference>
<dbReference type="GO" id="GO:0015192">
    <property type="term" value="F:L-phenylalanine transmembrane transporter activity"/>
    <property type="evidence" value="ECO:0007669"/>
    <property type="project" value="TreeGrafter"/>
</dbReference>
<keyword evidence="1" id="KW-0813">Transport</keyword>
<dbReference type="GO" id="GO:0016887">
    <property type="term" value="F:ATP hydrolysis activity"/>
    <property type="evidence" value="ECO:0007669"/>
    <property type="project" value="InterPro"/>
</dbReference>
<evidence type="ECO:0000259" key="4">
    <source>
        <dbReference type="PROSITE" id="PS50893"/>
    </source>
</evidence>